<evidence type="ECO:0000256" key="1">
    <source>
        <dbReference type="SAM" id="MobiDB-lite"/>
    </source>
</evidence>
<name>A0ABS5PKQ7_9FIRM</name>
<protein>
    <recommendedName>
        <fullName evidence="4">Hook-length control protein FliK</fullName>
    </recommendedName>
</protein>
<feature type="region of interest" description="Disordered" evidence="1">
    <location>
        <begin position="14"/>
        <end position="34"/>
    </location>
</feature>
<dbReference type="Proteomes" id="UP000746471">
    <property type="component" value="Unassembled WGS sequence"/>
</dbReference>
<dbReference type="EMBL" id="JAHBCL010000003">
    <property type="protein sequence ID" value="MBS7525611.1"/>
    <property type="molecule type" value="Genomic_DNA"/>
</dbReference>
<proteinExistence type="predicted"/>
<feature type="compositionally biased region" description="Polar residues" evidence="1">
    <location>
        <begin position="250"/>
        <end position="262"/>
    </location>
</feature>
<organism evidence="2 3">
    <name type="scientific">Fusibacter paucivorans</name>
    <dbReference type="NCBI Taxonomy" id="76009"/>
    <lineage>
        <taxon>Bacteria</taxon>
        <taxon>Bacillati</taxon>
        <taxon>Bacillota</taxon>
        <taxon>Clostridia</taxon>
        <taxon>Eubacteriales</taxon>
        <taxon>Eubacteriales Family XII. Incertae Sedis</taxon>
        <taxon>Fusibacter</taxon>
    </lineage>
</organism>
<keyword evidence="3" id="KW-1185">Reference proteome</keyword>
<comment type="caution">
    <text evidence="2">The sequence shown here is derived from an EMBL/GenBank/DDBJ whole genome shotgun (WGS) entry which is preliminary data.</text>
</comment>
<evidence type="ECO:0000313" key="2">
    <source>
        <dbReference type="EMBL" id="MBS7525611.1"/>
    </source>
</evidence>
<evidence type="ECO:0000313" key="3">
    <source>
        <dbReference type="Proteomes" id="UP000746471"/>
    </source>
</evidence>
<feature type="region of interest" description="Disordered" evidence="1">
    <location>
        <begin position="244"/>
        <end position="273"/>
    </location>
</feature>
<reference evidence="2 3" key="1">
    <citation type="submission" date="2021-05" db="EMBL/GenBank/DDBJ databases">
        <title>Fusibacter ferrireducens sp. nov., an anaerobic, sulfur- and Fe-reducing bacterium isolated from the mangrove sediment.</title>
        <authorList>
            <person name="Qiu D."/>
        </authorList>
    </citation>
    <scope>NUCLEOTIDE SEQUENCE [LARGE SCALE GENOMIC DNA]</scope>
    <source>
        <strain evidence="2 3">DSM 12116</strain>
    </source>
</reference>
<sequence>MKISQFFSSLTQPQSVLAPKQDDRVTTGSERTLETQSSVRDNKIAKLLSRYNVTASEDDLDEINHFMDKASGTEAQKLNTLETALAKGIEPTDSNLSDLHSALNDAALTAEQIDTLAVPKEATAADTKAVIASLKLPKAIKAVLSEMVDQGYTLKEATAMLANALGISMPADGSAMKALMKAMSKLSVESVANALSTLGLENSAVSTTETAADLIAEIRLDTIAKTETPDIASADSLAGSKAEGDLLSNREVQPQTKMSADQTGAKASDDPKDDSMVYEENAVWHNDDNAVVPEGFEAMVMEAVNAVAANLESLTGELAVKQYLVTETTAMGIEMKAQFDAFKSEVTETLAAPEAQTAEALASSVAKAIEMIDKTITQKEVTLYSTMQTERDLLLTSSELREASNLLAEGKISDAVEIVSKAHDTVKNLFFNPDRRQVMLFVTQRAESAKQVLEPGSVQSSQKIQTILSQLQDDQGRHHARDVVETLRFMGSNHESEVVSSLEGRDHQNDHELIRTNVKEILLKMAKEDSEQRTVSSTEKSLMNLAGQQMMNDQQQNGKRPFYFFNYPISEANDVGEMKVYVTGQNRQSQVDWQNSELYFGMDLGNIGKTGIKISIQNGDVSIQVLNDQHEALTAVLETYKEDMTAAGFKQVSVQGTPYEDKKPNAVVETQTAVAEQVIQDGKVDMKV</sequence>
<accession>A0ABS5PKQ7</accession>
<dbReference type="RefSeq" id="WP_213235394.1">
    <property type="nucleotide sequence ID" value="NZ_JAHBCL010000003.1"/>
</dbReference>
<evidence type="ECO:0008006" key="4">
    <source>
        <dbReference type="Google" id="ProtNLM"/>
    </source>
</evidence>
<gene>
    <name evidence="2" type="ORF">KHM83_02860</name>
</gene>